<organism evidence="1 2">
    <name type="scientific">Rhodopirellula baltica WH47</name>
    <dbReference type="NCBI Taxonomy" id="991778"/>
    <lineage>
        <taxon>Bacteria</taxon>
        <taxon>Pseudomonadati</taxon>
        <taxon>Planctomycetota</taxon>
        <taxon>Planctomycetia</taxon>
        <taxon>Pirellulales</taxon>
        <taxon>Pirellulaceae</taxon>
        <taxon>Rhodopirellula</taxon>
    </lineage>
</organism>
<proteinExistence type="predicted"/>
<sequence>MGSYQQSRPNQSANGARLSIDSSFRALNRISPQLKMLYRNGRLRFPRIAAVIGLITLPSKPQRIGGL</sequence>
<dbReference type="Proteomes" id="UP000006222">
    <property type="component" value="Unassembled WGS sequence"/>
</dbReference>
<dbReference type="EMBL" id="AFAR01000233">
    <property type="protein sequence ID" value="EGF25355.1"/>
    <property type="molecule type" value="Genomic_DNA"/>
</dbReference>
<reference evidence="1 2" key="1">
    <citation type="journal article" date="2013" name="Mar. Genomics">
        <title>Expression of sulfatases in Rhodopirellula baltica and the diversity of sulfatases in the genus Rhodopirellula.</title>
        <authorList>
            <person name="Wegner C.E."/>
            <person name="Richter-Heitmann T."/>
            <person name="Klindworth A."/>
            <person name="Klockow C."/>
            <person name="Richter M."/>
            <person name="Achstetter T."/>
            <person name="Glockner F.O."/>
            <person name="Harder J."/>
        </authorList>
    </citation>
    <scope>NUCLEOTIDE SEQUENCE [LARGE SCALE GENOMIC DNA]</scope>
    <source>
        <strain evidence="1 2">WH47</strain>
    </source>
</reference>
<protein>
    <submittedName>
        <fullName evidence="1">Uncharacterized protein</fullName>
    </submittedName>
</protein>
<name>F2AYB2_RHOBT</name>
<dbReference type="PATRIC" id="fig|991778.3.peg.4994"/>
<dbReference type="AlphaFoldDB" id="F2AYB2"/>
<evidence type="ECO:0000313" key="1">
    <source>
        <dbReference type="EMBL" id="EGF25355.1"/>
    </source>
</evidence>
<comment type="caution">
    <text evidence="1">The sequence shown here is derived from an EMBL/GenBank/DDBJ whole genome shotgun (WGS) entry which is preliminary data.</text>
</comment>
<evidence type="ECO:0000313" key="2">
    <source>
        <dbReference type="Proteomes" id="UP000006222"/>
    </source>
</evidence>
<accession>F2AYB2</accession>
<gene>
    <name evidence="1" type="ORF">RBWH47_02413</name>
</gene>